<keyword evidence="2" id="KW-0378">Hydrolase</keyword>
<gene>
    <name evidence="2" type="ORF">ACFOZ5_01560</name>
</gene>
<protein>
    <submittedName>
        <fullName evidence="2">Serine hydrolase domain-containing protein</fullName>
        <ecNumber evidence="2">3.-.-.-</ecNumber>
    </submittedName>
</protein>
<accession>A0ABV8QE37</accession>
<dbReference type="GO" id="GO:0016787">
    <property type="term" value="F:hydrolase activity"/>
    <property type="evidence" value="ECO:0007669"/>
    <property type="project" value="UniProtKB-KW"/>
</dbReference>
<sequence length="408" mass="44288">MTIKSSDIKGYCHADFDQVREEFQRNFEEHGEIGASVAIQIDGETVVDLWAGTADQNSGRLWQVDTSAVIFSCGKGISSLCLHMLADRGQLDFEAPVAKYWPEFAANGKEKVTVAMVMAHQAGLPVWDEPLPDGAMLEWDLVTQRLAEQTPMWEPGTTHGYHALSHGYLVGEILRRIDGRTIGRFLAEEIAGPLKANAWIGLPEEEEGNVATAYFDEPSPTSPMFQKIMNEPDWFGCKLINNTGGDIDPAMINSRARHAVEIPAAGAIATARGLARIYSVLARDGSVDDIRLLKPTSIAPMATVRSASDVDLVLRVPTAFTLGYSKQMGHRGLGEGEHVIIGEHAFGHAGMGGSMGFADPQDRMSFAYVMNRHGSGVGLNNRGQNLVDAAYRSLGYSEAATGAWAKRI</sequence>
<dbReference type="EMBL" id="JBHSDI010000001">
    <property type="protein sequence ID" value="MFC4257711.1"/>
    <property type="molecule type" value="Genomic_DNA"/>
</dbReference>
<dbReference type="EC" id="3.-.-.-" evidence="2"/>
<dbReference type="Proteomes" id="UP001595798">
    <property type="component" value="Unassembled WGS sequence"/>
</dbReference>
<organism evidence="2 3">
    <name type="scientific">Marinobacter lacisalsi</name>
    <dbReference type="NCBI Taxonomy" id="475979"/>
    <lineage>
        <taxon>Bacteria</taxon>
        <taxon>Pseudomonadati</taxon>
        <taxon>Pseudomonadota</taxon>
        <taxon>Gammaproteobacteria</taxon>
        <taxon>Pseudomonadales</taxon>
        <taxon>Marinobacteraceae</taxon>
        <taxon>Marinobacter</taxon>
    </lineage>
</organism>
<dbReference type="InterPro" id="IPR012338">
    <property type="entry name" value="Beta-lactam/transpept-like"/>
</dbReference>
<proteinExistence type="predicted"/>
<dbReference type="RefSeq" id="WP_379884959.1">
    <property type="nucleotide sequence ID" value="NZ_JBHSDI010000001.1"/>
</dbReference>
<dbReference type="InterPro" id="IPR001466">
    <property type="entry name" value="Beta-lactam-related"/>
</dbReference>
<dbReference type="Gene3D" id="3.40.710.10">
    <property type="entry name" value="DD-peptidase/beta-lactamase superfamily"/>
    <property type="match status" value="1"/>
</dbReference>
<dbReference type="PANTHER" id="PTHR43319">
    <property type="entry name" value="BETA-LACTAMASE-RELATED"/>
    <property type="match status" value="1"/>
</dbReference>
<reference evidence="3" key="1">
    <citation type="journal article" date="2019" name="Int. J. Syst. Evol. Microbiol.">
        <title>The Global Catalogue of Microorganisms (GCM) 10K type strain sequencing project: providing services to taxonomists for standard genome sequencing and annotation.</title>
        <authorList>
            <consortium name="The Broad Institute Genomics Platform"/>
            <consortium name="The Broad Institute Genome Sequencing Center for Infectious Disease"/>
            <person name="Wu L."/>
            <person name="Ma J."/>
        </authorList>
    </citation>
    <scope>NUCLEOTIDE SEQUENCE [LARGE SCALE GENOMIC DNA]</scope>
    <source>
        <strain evidence="3">CECT 7297</strain>
    </source>
</reference>
<evidence type="ECO:0000313" key="2">
    <source>
        <dbReference type="EMBL" id="MFC4257711.1"/>
    </source>
</evidence>
<keyword evidence="3" id="KW-1185">Reference proteome</keyword>
<dbReference type="SUPFAM" id="SSF56601">
    <property type="entry name" value="beta-lactamase/transpeptidase-like"/>
    <property type="match status" value="1"/>
</dbReference>
<evidence type="ECO:0000313" key="3">
    <source>
        <dbReference type="Proteomes" id="UP001595798"/>
    </source>
</evidence>
<feature type="domain" description="Beta-lactamase-related" evidence="1">
    <location>
        <begin position="23"/>
        <end position="383"/>
    </location>
</feature>
<dbReference type="InterPro" id="IPR052907">
    <property type="entry name" value="Beta-lactamase/esterase"/>
</dbReference>
<dbReference type="Pfam" id="PF00144">
    <property type="entry name" value="Beta-lactamase"/>
    <property type="match status" value="1"/>
</dbReference>
<name>A0ABV8QE37_9GAMM</name>
<comment type="caution">
    <text evidence="2">The sequence shown here is derived from an EMBL/GenBank/DDBJ whole genome shotgun (WGS) entry which is preliminary data.</text>
</comment>
<dbReference type="PANTHER" id="PTHR43319:SF3">
    <property type="entry name" value="BETA-LACTAMASE-RELATED DOMAIN-CONTAINING PROTEIN"/>
    <property type="match status" value="1"/>
</dbReference>
<evidence type="ECO:0000259" key="1">
    <source>
        <dbReference type="Pfam" id="PF00144"/>
    </source>
</evidence>